<proteinExistence type="predicted"/>
<accession>A0ABM9NJ01</accession>
<organism evidence="2 3">
    <name type="scientific">Candidatus Methylocalor cossyra</name>
    <dbReference type="NCBI Taxonomy" id="3108543"/>
    <lineage>
        <taxon>Bacteria</taxon>
        <taxon>Pseudomonadati</taxon>
        <taxon>Pseudomonadota</taxon>
        <taxon>Gammaproteobacteria</taxon>
        <taxon>Methylococcales</taxon>
        <taxon>Methylococcaceae</taxon>
        <taxon>Candidatus Methylocalor</taxon>
    </lineage>
</organism>
<reference evidence="2 3" key="1">
    <citation type="submission" date="2024-04" db="EMBL/GenBank/DDBJ databases">
        <authorList>
            <person name="Cremers G."/>
        </authorList>
    </citation>
    <scope>NUCLEOTIDE SEQUENCE [LARGE SCALE GENOMIC DNA]</scope>
    <source>
        <strain evidence="2">MeCH1-AG</strain>
    </source>
</reference>
<evidence type="ECO:0000313" key="3">
    <source>
        <dbReference type="Proteomes" id="UP001497493"/>
    </source>
</evidence>
<evidence type="ECO:0000256" key="1">
    <source>
        <dbReference type="SAM" id="Phobius"/>
    </source>
</evidence>
<dbReference type="EMBL" id="OZ026884">
    <property type="protein sequence ID" value="CAL1240612.1"/>
    <property type="molecule type" value="Genomic_DNA"/>
</dbReference>
<evidence type="ECO:0000313" key="2">
    <source>
        <dbReference type="EMBL" id="CAL1240612.1"/>
    </source>
</evidence>
<keyword evidence="1" id="KW-0812">Transmembrane</keyword>
<gene>
    <name evidence="2" type="ORF">MECH1_V1_1836</name>
</gene>
<keyword evidence="1" id="KW-0472">Membrane</keyword>
<keyword evidence="3" id="KW-1185">Reference proteome</keyword>
<sequence>MSFIVRHMWPRWRTKKMVSNRGIPQIRNYFGFALVIGFVFVLGWVFWNLFIVTESSVGFTNRGSRAIDIYKITIDGNVIYNGSPKRHEPNIRASRNGDYFYFSVPHGKLDMRVYFLDDNGRQFTASHELDHRTGRYIFWCDIDNHYALNCGHDDIFDFAD</sequence>
<dbReference type="Proteomes" id="UP001497493">
    <property type="component" value="Chromosome"/>
</dbReference>
<protein>
    <submittedName>
        <fullName evidence="2">Uncharacterized protein</fullName>
    </submittedName>
</protein>
<keyword evidence="1" id="KW-1133">Transmembrane helix</keyword>
<feature type="transmembrane region" description="Helical" evidence="1">
    <location>
        <begin position="29"/>
        <end position="47"/>
    </location>
</feature>
<name>A0ABM9NJ01_9GAMM</name>